<reference evidence="2" key="2">
    <citation type="journal article" date="2015" name="Data Brief">
        <title>Shoot transcriptome of the giant reed, Arundo donax.</title>
        <authorList>
            <person name="Barrero R.A."/>
            <person name="Guerrero F.D."/>
            <person name="Moolhuijzen P."/>
            <person name="Goolsby J.A."/>
            <person name="Tidwell J."/>
            <person name="Bellgard S.E."/>
            <person name="Bellgard M.I."/>
        </authorList>
    </citation>
    <scope>NUCLEOTIDE SEQUENCE</scope>
    <source>
        <tissue evidence="2">Shoot tissue taken approximately 20 cm above the soil surface</tissue>
    </source>
</reference>
<proteinExistence type="predicted"/>
<evidence type="ECO:0000256" key="1">
    <source>
        <dbReference type="SAM" id="MobiDB-lite"/>
    </source>
</evidence>
<organism evidence="2">
    <name type="scientific">Arundo donax</name>
    <name type="common">Giant reed</name>
    <name type="synonym">Donax arundinaceus</name>
    <dbReference type="NCBI Taxonomy" id="35708"/>
    <lineage>
        <taxon>Eukaryota</taxon>
        <taxon>Viridiplantae</taxon>
        <taxon>Streptophyta</taxon>
        <taxon>Embryophyta</taxon>
        <taxon>Tracheophyta</taxon>
        <taxon>Spermatophyta</taxon>
        <taxon>Magnoliopsida</taxon>
        <taxon>Liliopsida</taxon>
        <taxon>Poales</taxon>
        <taxon>Poaceae</taxon>
        <taxon>PACMAD clade</taxon>
        <taxon>Arundinoideae</taxon>
        <taxon>Arundineae</taxon>
        <taxon>Arundo</taxon>
    </lineage>
</organism>
<dbReference type="AlphaFoldDB" id="A0A0A9CQ47"/>
<accession>A0A0A9CQ47</accession>
<protein>
    <submittedName>
        <fullName evidence="2">Uncharacterized protein</fullName>
    </submittedName>
</protein>
<name>A0A0A9CQ47_ARUDO</name>
<evidence type="ECO:0000313" key="2">
    <source>
        <dbReference type="EMBL" id="JAD78474.1"/>
    </source>
</evidence>
<reference evidence="2" key="1">
    <citation type="submission" date="2014-09" db="EMBL/GenBank/DDBJ databases">
        <authorList>
            <person name="Magalhaes I.L.F."/>
            <person name="Oliveira U."/>
            <person name="Santos F.R."/>
            <person name="Vidigal T.H.D.A."/>
            <person name="Brescovit A.D."/>
            <person name="Santos A.J."/>
        </authorList>
    </citation>
    <scope>NUCLEOTIDE SEQUENCE</scope>
    <source>
        <tissue evidence="2">Shoot tissue taken approximately 20 cm above the soil surface</tissue>
    </source>
</reference>
<dbReference type="EMBL" id="GBRH01219421">
    <property type="protein sequence ID" value="JAD78474.1"/>
    <property type="molecule type" value="Transcribed_RNA"/>
</dbReference>
<feature type="region of interest" description="Disordered" evidence="1">
    <location>
        <begin position="132"/>
        <end position="155"/>
    </location>
</feature>
<sequence>MCNVVSDVKLPNEVGNGPLKLLEEISRFTSPVSESKASGNFPSRWLPFSDIAARLWSFDNDIGMLPESWLSERKMFCSVTGRSSGIVPPILLLLKFISVIEVKFPRLPSCPPKFAALKTIEVILEPVHVTPCQPSPQGSPPLADHPGNVGDPSAT</sequence>